<organism evidence="1 2">
    <name type="scientific">Pleurotus cornucopiae</name>
    <name type="common">Cornucopia mushroom</name>
    <dbReference type="NCBI Taxonomy" id="5321"/>
    <lineage>
        <taxon>Eukaryota</taxon>
        <taxon>Fungi</taxon>
        <taxon>Dikarya</taxon>
        <taxon>Basidiomycota</taxon>
        <taxon>Agaricomycotina</taxon>
        <taxon>Agaricomycetes</taxon>
        <taxon>Agaricomycetidae</taxon>
        <taxon>Agaricales</taxon>
        <taxon>Pleurotineae</taxon>
        <taxon>Pleurotaceae</taxon>
        <taxon>Pleurotus</taxon>
    </lineage>
</organism>
<proteinExistence type="predicted"/>
<sequence>MRSFQLQLSQIHDQMRQLEEYKNTRLLIVSKLPPEVLSIILEFLALGSVTLSYPRRHYNNILPATQVCRLWRQVALDSPRIWSYIYSSAPPRLVELFLERARSAPLHLRTNGWAKNENVLALLDRLHQVKEMNLICTSEWLKRITSEPTPLLETLALENASGSRPAGTFTLSADAFPALRYLTLKYYICASDSASSFIPLHSLAIDCTRVTGGELPNSTDFFSAMNNLPHLSSLTLTNALAQPVGPAPSLSINLPSLTDLSITDNDMRNIAWMACITAPRIKTIKLWCSEKQIEAEHSAAIVAAIYLNLPNLTDSHCQFALSLDTRQVHDYARVRAWTKLTELDQDALSLVFDFRVPGTSDLRLEESVLTLFPPTTVPPILYFSSNTPTFSDDDLTIPRQRILRQLADITEVHVNRLIDLPLIMCDTPNKRGQTTMSLPSWKTMVFRDSFYVKYKSRIFARLKKQLKARKTVGSPIETWQLNSVNLESTDLEQFKDLVDCVPLVVKNPQGAQSWPY</sequence>
<evidence type="ECO:0000313" key="1">
    <source>
        <dbReference type="EMBL" id="KAG9219400.1"/>
    </source>
</evidence>
<name>A0ACB7IN82_PLECO</name>
<keyword evidence="2" id="KW-1185">Reference proteome</keyword>
<dbReference type="Proteomes" id="UP000824881">
    <property type="component" value="Unassembled WGS sequence"/>
</dbReference>
<gene>
    <name evidence="1" type="ORF">CCMSSC00406_0005294</name>
</gene>
<protein>
    <submittedName>
        <fullName evidence="1">Uncharacterized protein</fullName>
    </submittedName>
</protein>
<evidence type="ECO:0000313" key="2">
    <source>
        <dbReference type="Proteomes" id="UP000824881"/>
    </source>
</evidence>
<dbReference type="EMBL" id="WQMT02000009">
    <property type="protein sequence ID" value="KAG9219400.1"/>
    <property type="molecule type" value="Genomic_DNA"/>
</dbReference>
<comment type="caution">
    <text evidence="1">The sequence shown here is derived from an EMBL/GenBank/DDBJ whole genome shotgun (WGS) entry which is preliminary data.</text>
</comment>
<accession>A0ACB7IN82</accession>
<reference evidence="1 2" key="1">
    <citation type="journal article" date="2021" name="Appl. Environ. Microbiol.">
        <title>Genetic linkage and physical mapping for an oyster mushroom Pleurotus cornucopiae and QTL analysis for the trait cap color.</title>
        <authorList>
            <person name="Zhang Y."/>
            <person name="Gao W."/>
            <person name="Sonnenberg A."/>
            <person name="Chen Q."/>
            <person name="Zhang J."/>
            <person name="Huang C."/>
        </authorList>
    </citation>
    <scope>NUCLEOTIDE SEQUENCE [LARGE SCALE GENOMIC DNA]</scope>
    <source>
        <strain evidence="1">CCMSSC00406</strain>
    </source>
</reference>